<dbReference type="AlphaFoldDB" id="A0AB35ISP8"/>
<proteinExistence type="predicted"/>
<reference evidence="1" key="1">
    <citation type="submission" date="2023-01" db="EMBL/GenBank/DDBJ databases">
        <title>Human gut microbiome strain richness.</title>
        <authorList>
            <person name="Chen-Liaw A."/>
        </authorList>
    </citation>
    <scope>NUCLEOTIDE SEQUENCE</scope>
    <source>
        <strain evidence="1">1001217st2_G6_1001217B_191108</strain>
    </source>
</reference>
<dbReference type="GO" id="GO:0003676">
    <property type="term" value="F:nucleic acid binding"/>
    <property type="evidence" value="ECO:0007669"/>
    <property type="project" value="InterPro"/>
</dbReference>
<evidence type="ECO:0008006" key="3">
    <source>
        <dbReference type="Google" id="ProtNLM"/>
    </source>
</evidence>
<sequence>MKKLQCYVASSFDELNKKCGYGVIMKEECRPIDIISGFTEESWQIKSCQVGGYLIGVLKGIQYAIDNNYDEVTIFYNFEGADKYTKIRNSEGLSDVVKTYLSGFKDLEQKIDIKFEKANMNLFIPRTNLQRAYKISRKATQEEFDEFHILNKKNFKP</sequence>
<dbReference type="EMBL" id="JAQLKE010000058">
    <property type="protein sequence ID" value="MDB7085850.1"/>
    <property type="molecule type" value="Genomic_DNA"/>
</dbReference>
<dbReference type="Gene3D" id="3.30.420.10">
    <property type="entry name" value="Ribonuclease H-like superfamily/Ribonuclease H"/>
    <property type="match status" value="1"/>
</dbReference>
<dbReference type="Proteomes" id="UP001211987">
    <property type="component" value="Unassembled WGS sequence"/>
</dbReference>
<dbReference type="InterPro" id="IPR036397">
    <property type="entry name" value="RNaseH_sf"/>
</dbReference>
<protein>
    <recommendedName>
        <fullName evidence="3">RNase H type-1 domain-containing protein</fullName>
    </recommendedName>
</protein>
<gene>
    <name evidence="1" type="ORF">PM738_18880</name>
</gene>
<dbReference type="RefSeq" id="WP_008791058.1">
    <property type="nucleotide sequence ID" value="NZ_CP083622.1"/>
</dbReference>
<evidence type="ECO:0000313" key="2">
    <source>
        <dbReference type="Proteomes" id="UP001211987"/>
    </source>
</evidence>
<comment type="caution">
    <text evidence="1">The sequence shown here is derived from an EMBL/GenBank/DDBJ whole genome shotgun (WGS) entry which is preliminary data.</text>
</comment>
<name>A0AB35ISP8_9FIRM</name>
<accession>A0AB35ISP8</accession>
<organism evidence="1 2">
    <name type="scientific">Thomasclavelia ramosa</name>
    <dbReference type="NCBI Taxonomy" id="1547"/>
    <lineage>
        <taxon>Bacteria</taxon>
        <taxon>Bacillati</taxon>
        <taxon>Bacillota</taxon>
        <taxon>Erysipelotrichia</taxon>
        <taxon>Erysipelotrichales</taxon>
        <taxon>Coprobacillaceae</taxon>
        <taxon>Thomasclavelia</taxon>
    </lineage>
</organism>
<evidence type="ECO:0000313" key="1">
    <source>
        <dbReference type="EMBL" id="MDB7085850.1"/>
    </source>
</evidence>